<dbReference type="PROSITE" id="PS00653">
    <property type="entry name" value="GLYCOSYL_HYDROL_F1_2"/>
    <property type="match status" value="1"/>
</dbReference>
<dbReference type="PROSITE" id="PS00572">
    <property type="entry name" value="GLYCOSYL_HYDROL_F1_1"/>
    <property type="match status" value="1"/>
</dbReference>
<dbReference type="OrthoDB" id="65569at2759"/>
<evidence type="ECO:0000256" key="3">
    <source>
        <dbReference type="PROSITE-ProRule" id="PRU10055"/>
    </source>
</evidence>
<sequence length="518" mass="58721">MKITGSLFIFLISLVSSVVCSEDSTESLAYGHHHRNSFPAGFIFGTASSAYQIEGAANEDGRGPSIWDTFSQKYPEKIKDHSNGNIAVDSYHRYKEDVAIMKSLGFDAYRFSISWSRLLPRGHLNGGVNQAGINYYNNLINELLLNGIQPFVTLYHWDLPQALEDEYGGFLSAKIIKDFHDYAELCFSKFGDRVKHWITLNEPLVSADDGHARGIKAPGRCSKWLSRNCTGGDSSTEPYIVGHYQLLAHAAAVKVYRDKYQMSQMGQIGITLNCAWIVPMTESSQDSSAASRGIAFQYDWFMEPLKSGSYPVDMVTHVGKRLPQFSAEQSLMVKGSFDFIGLNYYTSKYATDVPCKSENLSFSTDSCVKITTERNGIPIGPKTASDWLYVYPRGIQELLLYTKYKFNNPAIYITENGVSELDTGSLLLDDDIRVDYYNAHFSFIKKAIMNGVNVKGFFAWSLVDNFEWDDGYKIRFGIIYIDYTDRLKRHPKKSALWFKEFLHFGNQTRLKRQDLAVY</sequence>
<dbReference type="InterPro" id="IPR001360">
    <property type="entry name" value="Glyco_hydro_1"/>
</dbReference>
<dbReference type="KEGG" id="jcu:105628649"/>
<organism evidence="7 8">
    <name type="scientific">Jatropha curcas</name>
    <name type="common">Barbados nut</name>
    <dbReference type="NCBI Taxonomy" id="180498"/>
    <lineage>
        <taxon>Eukaryota</taxon>
        <taxon>Viridiplantae</taxon>
        <taxon>Streptophyta</taxon>
        <taxon>Embryophyta</taxon>
        <taxon>Tracheophyta</taxon>
        <taxon>Spermatophyta</taxon>
        <taxon>Magnoliopsida</taxon>
        <taxon>eudicotyledons</taxon>
        <taxon>Gunneridae</taxon>
        <taxon>Pentapetalae</taxon>
        <taxon>rosids</taxon>
        <taxon>fabids</taxon>
        <taxon>Malpighiales</taxon>
        <taxon>Euphorbiaceae</taxon>
        <taxon>Crotonoideae</taxon>
        <taxon>Jatropheae</taxon>
        <taxon>Jatropha</taxon>
    </lineage>
</organism>
<evidence type="ECO:0000256" key="1">
    <source>
        <dbReference type="ARBA" id="ARBA00010838"/>
    </source>
</evidence>
<feature type="chain" id="PRO_5001640454" description="Beta-glucosidase" evidence="6">
    <location>
        <begin position="21"/>
        <end position="518"/>
    </location>
</feature>
<dbReference type="InterPro" id="IPR033132">
    <property type="entry name" value="GH_1_N_CS"/>
</dbReference>
<dbReference type="PANTHER" id="PTHR10353:SF237">
    <property type="entry name" value="BETA-GLUCOSIDASE 12-RELATED"/>
    <property type="match status" value="1"/>
</dbReference>
<accession>A0A067LGV0</accession>
<keyword evidence="6" id="KW-0732">Signal</keyword>
<feature type="active site" description="Nucleophile" evidence="3">
    <location>
        <position position="415"/>
    </location>
</feature>
<dbReference type="GO" id="GO:0005975">
    <property type="term" value="P:carbohydrate metabolic process"/>
    <property type="evidence" value="ECO:0007669"/>
    <property type="project" value="InterPro"/>
</dbReference>
<proteinExistence type="inferred from homology"/>
<keyword evidence="5" id="KW-0326">Glycosidase</keyword>
<dbReference type="PRINTS" id="PR00131">
    <property type="entry name" value="GLHYDRLASE1"/>
</dbReference>
<comment type="similarity">
    <text evidence="1 4">Belongs to the glycosyl hydrolase 1 family.</text>
</comment>
<dbReference type="InterPro" id="IPR018120">
    <property type="entry name" value="Glyco_hydro_1_AS"/>
</dbReference>
<keyword evidence="8" id="KW-1185">Reference proteome</keyword>
<dbReference type="SUPFAM" id="SSF51445">
    <property type="entry name" value="(Trans)glycosidases"/>
    <property type="match status" value="1"/>
</dbReference>
<gene>
    <name evidence="7" type="ORF">JCGZ_16701</name>
</gene>
<evidence type="ECO:0000256" key="6">
    <source>
        <dbReference type="SAM" id="SignalP"/>
    </source>
</evidence>
<evidence type="ECO:0000256" key="2">
    <source>
        <dbReference type="ARBA" id="ARBA00022801"/>
    </source>
</evidence>
<protein>
    <recommendedName>
        <fullName evidence="9">Beta-glucosidase</fullName>
    </recommendedName>
</protein>
<dbReference type="FunFam" id="3.20.20.80:FF:000022">
    <property type="entry name" value="Beta-glucosidase 11"/>
    <property type="match status" value="1"/>
</dbReference>
<keyword evidence="2 5" id="KW-0378">Hydrolase</keyword>
<evidence type="ECO:0008006" key="9">
    <source>
        <dbReference type="Google" id="ProtNLM"/>
    </source>
</evidence>
<reference evidence="7 8" key="1">
    <citation type="journal article" date="2014" name="PLoS ONE">
        <title>Global Analysis of Gene Expression Profiles in Physic Nut (Jatropha curcas L.) Seedlings Exposed to Salt Stress.</title>
        <authorList>
            <person name="Zhang L."/>
            <person name="Zhang C."/>
            <person name="Wu P."/>
            <person name="Chen Y."/>
            <person name="Li M."/>
            <person name="Jiang H."/>
            <person name="Wu G."/>
        </authorList>
    </citation>
    <scope>NUCLEOTIDE SEQUENCE [LARGE SCALE GENOMIC DNA]</scope>
    <source>
        <strain evidence="8">cv. GZQX0401</strain>
        <tissue evidence="7">Young leaves</tissue>
    </source>
</reference>
<dbReference type="GO" id="GO:0008422">
    <property type="term" value="F:beta-glucosidase activity"/>
    <property type="evidence" value="ECO:0007669"/>
    <property type="project" value="TreeGrafter"/>
</dbReference>
<dbReference type="PANTHER" id="PTHR10353">
    <property type="entry name" value="GLYCOSYL HYDROLASE"/>
    <property type="match status" value="1"/>
</dbReference>
<dbReference type="Gene3D" id="3.20.20.80">
    <property type="entry name" value="Glycosidases"/>
    <property type="match status" value="1"/>
</dbReference>
<evidence type="ECO:0000256" key="5">
    <source>
        <dbReference type="RuleBase" id="RU004468"/>
    </source>
</evidence>
<evidence type="ECO:0000256" key="4">
    <source>
        <dbReference type="RuleBase" id="RU003690"/>
    </source>
</evidence>
<name>A0A067LGV0_JATCU</name>
<feature type="signal peptide" evidence="6">
    <location>
        <begin position="1"/>
        <end position="20"/>
    </location>
</feature>
<dbReference type="EMBL" id="KK914267">
    <property type="protein sequence ID" value="KDP43414.1"/>
    <property type="molecule type" value="Genomic_DNA"/>
</dbReference>
<dbReference type="AlphaFoldDB" id="A0A067LGV0"/>
<dbReference type="Proteomes" id="UP000027138">
    <property type="component" value="Unassembled WGS sequence"/>
</dbReference>
<evidence type="ECO:0000313" key="8">
    <source>
        <dbReference type="Proteomes" id="UP000027138"/>
    </source>
</evidence>
<dbReference type="InterPro" id="IPR017853">
    <property type="entry name" value="GH"/>
</dbReference>
<evidence type="ECO:0000313" key="7">
    <source>
        <dbReference type="EMBL" id="KDP43414.1"/>
    </source>
</evidence>
<dbReference type="STRING" id="180498.A0A067LGV0"/>
<dbReference type="Pfam" id="PF00232">
    <property type="entry name" value="Glyco_hydro_1"/>
    <property type="match status" value="1"/>
</dbReference>